<sequence>MEAKVLEKLLKAQQEQFEKMLVRLLKPSEMNDTELYSKLVGMIGEFVFDLTSGMTFESWLGRHRSYFEEEGKTLPESSKVRLLLSKLGPEEYAQIERKMLPTKLSEMKFDELCSELVKEFSDHRSKLLKRFEALNVKCSALQDIVEFGNLVNAQCEPGAMALSIEELKILIFISGLPSDATSVRQVAMKSVESKSEKGHAVTLKEIIEECRAYMANKSEALYLVKEKMCEVKKEVPVVNTVQKVKCWKDSESENGSECKKQWTKPNVKYQQNIIQKKCSHCGRFGHWRMHCKFLNDKHYQPKRQWSNDNNHSGSPYCAILDIFDPMQSVEKEEWIKQKVKFGELDIEMIVDTASQINVVTKEVWKSIGQPKVEKVNYKGIGLGDNKVELEGKFKSKVRVKDKEVFMEFHVVNSEVCILGLPGLKEVSVRYQKPKYKKWSEKKANFKIQKNAFPNGTKVKVKNTNKRSGKIEWLKGEILRKTENAWKIKVQVLKSIVTRSFKEIRLDEWSNKKKLLNEDIKKMNISEETIVSESSVTSSSASSVDSSKKIKSKMKEANGNKSKMRDAEDDNNMEM</sequence>
<dbReference type="Gene3D" id="2.40.70.10">
    <property type="entry name" value="Acid Proteases"/>
    <property type="match status" value="1"/>
</dbReference>
<name>A0A6V7W327_MELEN</name>
<evidence type="ECO:0000313" key="3">
    <source>
        <dbReference type="EMBL" id="CAD2181575.1"/>
    </source>
</evidence>
<dbReference type="OrthoDB" id="5833993at2759"/>
<protein>
    <recommendedName>
        <fullName evidence="2">DUF7083 domain-containing protein</fullName>
    </recommendedName>
</protein>
<dbReference type="InterPro" id="IPR021109">
    <property type="entry name" value="Peptidase_aspartic_dom_sf"/>
</dbReference>
<dbReference type="Proteomes" id="UP000580250">
    <property type="component" value="Unassembled WGS sequence"/>
</dbReference>
<proteinExistence type="predicted"/>
<feature type="region of interest" description="Disordered" evidence="1">
    <location>
        <begin position="530"/>
        <end position="574"/>
    </location>
</feature>
<gene>
    <name evidence="3" type="ORF">MENT_LOCUS33726</name>
</gene>
<dbReference type="SUPFAM" id="SSF50630">
    <property type="entry name" value="Acid proteases"/>
    <property type="match status" value="1"/>
</dbReference>
<dbReference type="EMBL" id="CAJEWN010000403">
    <property type="protein sequence ID" value="CAD2181575.1"/>
    <property type="molecule type" value="Genomic_DNA"/>
</dbReference>
<reference evidence="3 4" key="1">
    <citation type="submission" date="2020-08" db="EMBL/GenBank/DDBJ databases">
        <authorList>
            <person name="Koutsovoulos G."/>
            <person name="Danchin GJ E."/>
        </authorList>
    </citation>
    <scope>NUCLEOTIDE SEQUENCE [LARGE SCALE GENOMIC DNA]</scope>
</reference>
<accession>A0A6V7W327</accession>
<dbReference type="PANTHER" id="PTHR36943:SF1">
    <property type="entry name" value="CCHC-TYPE DOMAIN-CONTAINING PROTEIN"/>
    <property type="match status" value="1"/>
</dbReference>
<dbReference type="InterPro" id="IPR055510">
    <property type="entry name" value="DUF7083"/>
</dbReference>
<evidence type="ECO:0000259" key="2">
    <source>
        <dbReference type="Pfam" id="PF23309"/>
    </source>
</evidence>
<feature type="compositionally biased region" description="Low complexity" evidence="1">
    <location>
        <begin position="530"/>
        <end position="544"/>
    </location>
</feature>
<feature type="compositionally biased region" description="Basic and acidic residues" evidence="1">
    <location>
        <begin position="552"/>
        <end position="565"/>
    </location>
</feature>
<dbReference type="AlphaFoldDB" id="A0A6V7W327"/>
<dbReference type="PANTHER" id="PTHR36943">
    <property type="entry name" value="CCHC-TYPE DOMAIN-CONTAINING PROTEIN"/>
    <property type="match status" value="1"/>
</dbReference>
<evidence type="ECO:0000313" key="4">
    <source>
        <dbReference type="Proteomes" id="UP000580250"/>
    </source>
</evidence>
<feature type="domain" description="DUF7083" evidence="2">
    <location>
        <begin position="36"/>
        <end position="122"/>
    </location>
</feature>
<comment type="caution">
    <text evidence="3">The sequence shown here is derived from an EMBL/GenBank/DDBJ whole genome shotgun (WGS) entry which is preliminary data.</text>
</comment>
<evidence type="ECO:0000256" key="1">
    <source>
        <dbReference type="SAM" id="MobiDB-lite"/>
    </source>
</evidence>
<dbReference type="Pfam" id="PF23309">
    <property type="entry name" value="DUF7083"/>
    <property type="match status" value="1"/>
</dbReference>
<organism evidence="3 4">
    <name type="scientific">Meloidogyne enterolobii</name>
    <name type="common">Root-knot nematode worm</name>
    <name type="synonym">Meloidogyne mayaguensis</name>
    <dbReference type="NCBI Taxonomy" id="390850"/>
    <lineage>
        <taxon>Eukaryota</taxon>
        <taxon>Metazoa</taxon>
        <taxon>Ecdysozoa</taxon>
        <taxon>Nematoda</taxon>
        <taxon>Chromadorea</taxon>
        <taxon>Rhabditida</taxon>
        <taxon>Tylenchina</taxon>
        <taxon>Tylenchomorpha</taxon>
        <taxon>Tylenchoidea</taxon>
        <taxon>Meloidogynidae</taxon>
        <taxon>Meloidogyninae</taxon>
        <taxon>Meloidogyne</taxon>
    </lineage>
</organism>